<sequence>MAYKLPPLSTLRVFEAAARLGSFKDAADELLLTPSAVSRSVQALEDWLGTPLFVRGLRAVTLSDAGAAYAPQVRAALDGLARATASVPGQRSRGALSISAAPTFGLRWLLPRLGRFKARHPGIAITLDTSPRPVEFPRDGVDLAIRMGAGPWPGLEAVHLATETLVPVCAPALAAGLTTPADLARHTLLHVTTTSQDWPHWAAASGVGGLDLSSGLRFDTIHYAINAAVEGLGVALGRHPLIDAELERGALVPLFGPAIPCATAYWLLCAPESLDRADVRAFRDWIRREIVDDGLADLA</sequence>
<dbReference type="CDD" id="cd08432">
    <property type="entry name" value="PBP2_GcdR_TrpI_HvrB_AmpR_like"/>
    <property type="match status" value="1"/>
</dbReference>
<dbReference type="SUPFAM" id="SSF53850">
    <property type="entry name" value="Periplasmic binding protein-like II"/>
    <property type="match status" value="1"/>
</dbReference>
<comment type="caution">
    <text evidence="6">The sequence shown here is derived from an EMBL/GenBank/DDBJ whole genome shotgun (WGS) entry which is preliminary data.</text>
</comment>
<dbReference type="RefSeq" id="WP_126620679.1">
    <property type="nucleotide sequence ID" value="NZ_JBHUCY010000073.1"/>
</dbReference>
<evidence type="ECO:0000256" key="3">
    <source>
        <dbReference type="ARBA" id="ARBA00023125"/>
    </source>
</evidence>
<accession>A0A431V9X6</accession>
<dbReference type="GO" id="GO:0003700">
    <property type="term" value="F:DNA-binding transcription factor activity"/>
    <property type="evidence" value="ECO:0007669"/>
    <property type="project" value="InterPro"/>
</dbReference>
<protein>
    <submittedName>
        <fullName evidence="6">Transcriptional regulator GcvA</fullName>
    </submittedName>
</protein>
<dbReference type="PROSITE" id="PS50931">
    <property type="entry name" value="HTH_LYSR"/>
    <property type="match status" value="1"/>
</dbReference>
<dbReference type="NCBIfam" id="NF008352">
    <property type="entry name" value="PRK11139.1"/>
    <property type="match status" value="1"/>
</dbReference>
<dbReference type="OrthoDB" id="9794694at2"/>
<evidence type="ECO:0000256" key="4">
    <source>
        <dbReference type="ARBA" id="ARBA00023163"/>
    </source>
</evidence>
<dbReference type="InterPro" id="IPR036390">
    <property type="entry name" value="WH_DNA-bd_sf"/>
</dbReference>
<dbReference type="Gene3D" id="1.10.10.10">
    <property type="entry name" value="Winged helix-like DNA-binding domain superfamily/Winged helix DNA-binding domain"/>
    <property type="match status" value="1"/>
</dbReference>
<gene>
    <name evidence="6" type="primary">gcvA</name>
    <name evidence="6" type="ORF">EJ903_25460</name>
</gene>
<name>A0A431V9X6_9PROT</name>
<dbReference type="EMBL" id="RXMA01000055">
    <property type="protein sequence ID" value="RTR12452.1"/>
    <property type="molecule type" value="Genomic_DNA"/>
</dbReference>
<dbReference type="AlphaFoldDB" id="A0A431V9X6"/>
<reference evidence="6 7" key="1">
    <citation type="submission" date="2018-12" db="EMBL/GenBank/DDBJ databases">
        <authorList>
            <person name="Yang Y."/>
        </authorList>
    </citation>
    <scope>NUCLEOTIDE SEQUENCE [LARGE SCALE GENOMIC DNA]</scope>
    <source>
        <strain evidence="6 7">L-25-5w-1</strain>
    </source>
</reference>
<dbReference type="GO" id="GO:0043565">
    <property type="term" value="F:sequence-specific DNA binding"/>
    <property type="evidence" value="ECO:0007669"/>
    <property type="project" value="TreeGrafter"/>
</dbReference>
<proteinExistence type="inferred from homology"/>
<keyword evidence="4" id="KW-0804">Transcription</keyword>
<dbReference type="Pfam" id="PF03466">
    <property type="entry name" value="LysR_substrate"/>
    <property type="match status" value="1"/>
</dbReference>
<dbReference type="PANTHER" id="PTHR30537:SF74">
    <property type="entry name" value="HTH-TYPE TRANSCRIPTIONAL REGULATOR TRPI"/>
    <property type="match status" value="1"/>
</dbReference>
<dbReference type="PRINTS" id="PR00039">
    <property type="entry name" value="HTHLYSR"/>
</dbReference>
<dbReference type="FunFam" id="3.40.190.10:FF:000017">
    <property type="entry name" value="Glycine cleavage system transcriptional activator"/>
    <property type="match status" value="1"/>
</dbReference>
<dbReference type="PANTHER" id="PTHR30537">
    <property type="entry name" value="HTH-TYPE TRANSCRIPTIONAL REGULATOR"/>
    <property type="match status" value="1"/>
</dbReference>
<evidence type="ECO:0000256" key="2">
    <source>
        <dbReference type="ARBA" id="ARBA00023015"/>
    </source>
</evidence>
<dbReference type="Pfam" id="PF00126">
    <property type="entry name" value="HTH_1"/>
    <property type="match status" value="1"/>
</dbReference>
<evidence type="ECO:0000259" key="5">
    <source>
        <dbReference type="PROSITE" id="PS50931"/>
    </source>
</evidence>
<dbReference type="GO" id="GO:0006351">
    <property type="term" value="P:DNA-templated transcription"/>
    <property type="evidence" value="ECO:0007669"/>
    <property type="project" value="TreeGrafter"/>
</dbReference>
<comment type="similarity">
    <text evidence="1">Belongs to the LysR transcriptional regulatory family.</text>
</comment>
<keyword evidence="3" id="KW-0238">DNA-binding</keyword>
<dbReference type="InterPro" id="IPR058163">
    <property type="entry name" value="LysR-type_TF_proteobact-type"/>
</dbReference>
<dbReference type="Gene3D" id="3.40.190.10">
    <property type="entry name" value="Periplasmic binding protein-like II"/>
    <property type="match status" value="2"/>
</dbReference>
<dbReference type="InterPro" id="IPR036388">
    <property type="entry name" value="WH-like_DNA-bd_sf"/>
</dbReference>
<feature type="domain" description="HTH lysR-type" evidence="5">
    <location>
        <begin position="6"/>
        <end position="63"/>
    </location>
</feature>
<keyword evidence="7" id="KW-1185">Reference proteome</keyword>
<dbReference type="Proteomes" id="UP000277007">
    <property type="component" value="Unassembled WGS sequence"/>
</dbReference>
<organism evidence="6 7">
    <name type="scientific">Azospirillum griseum</name>
    <dbReference type="NCBI Taxonomy" id="2496639"/>
    <lineage>
        <taxon>Bacteria</taxon>
        <taxon>Pseudomonadati</taxon>
        <taxon>Pseudomonadota</taxon>
        <taxon>Alphaproteobacteria</taxon>
        <taxon>Rhodospirillales</taxon>
        <taxon>Azospirillaceae</taxon>
        <taxon>Azospirillum</taxon>
    </lineage>
</organism>
<dbReference type="SUPFAM" id="SSF46785">
    <property type="entry name" value="Winged helix' DNA-binding domain"/>
    <property type="match status" value="1"/>
</dbReference>
<evidence type="ECO:0000256" key="1">
    <source>
        <dbReference type="ARBA" id="ARBA00009437"/>
    </source>
</evidence>
<evidence type="ECO:0000313" key="6">
    <source>
        <dbReference type="EMBL" id="RTR12452.1"/>
    </source>
</evidence>
<dbReference type="InterPro" id="IPR005119">
    <property type="entry name" value="LysR_subst-bd"/>
</dbReference>
<dbReference type="InterPro" id="IPR000847">
    <property type="entry name" value="LysR_HTH_N"/>
</dbReference>
<evidence type="ECO:0000313" key="7">
    <source>
        <dbReference type="Proteomes" id="UP000277007"/>
    </source>
</evidence>
<keyword evidence="2" id="KW-0805">Transcription regulation</keyword>